<organism evidence="2 3">
    <name type="scientific">Corynebacterium propinquum</name>
    <dbReference type="NCBI Taxonomy" id="43769"/>
    <lineage>
        <taxon>Bacteria</taxon>
        <taxon>Bacillati</taxon>
        <taxon>Actinomycetota</taxon>
        <taxon>Actinomycetes</taxon>
        <taxon>Mycobacteriales</taxon>
        <taxon>Corynebacteriaceae</taxon>
        <taxon>Corynebacterium</taxon>
    </lineage>
</organism>
<name>A0AAP4BW76_9CORY</name>
<comment type="caution">
    <text evidence="2">The sequence shown here is derived from an EMBL/GenBank/DDBJ whole genome shotgun (WGS) entry which is preliminary data.</text>
</comment>
<keyword evidence="4" id="KW-1185">Reference proteome</keyword>
<evidence type="ECO:0000313" key="2">
    <source>
        <dbReference type="EMBL" id="MDK4326524.1"/>
    </source>
</evidence>
<proteinExistence type="predicted"/>
<dbReference type="EMBL" id="JASNVK010000003">
    <property type="protein sequence ID" value="MDK4300164.1"/>
    <property type="molecule type" value="Genomic_DNA"/>
</dbReference>
<protein>
    <submittedName>
        <fullName evidence="2">Uncharacterized protein</fullName>
    </submittedName>
</protein>
<dbReference type="GeneID" id="77083171"/>
<dbReference type="EMBL" id="JASNVP010000007">
    <property type="protein sequence ID" value="MDK4326524.1"/>
    <property type="molecule type" value="Genomic_DNA"/>
</dbReference>
<dbReference type="AlphaFoldDB" id="A0AAP4BW76"/>
<reference evidence="2 4" key="1">
    <citation type="submission" date="2023-05" db="EMBL/GenBank/DDBJ databases">
        <title>Metabolic capabilities are highly conserved among human nasal-associated Corynebacterium species in pangenomic analyses.</title>
        <authorList>
            <person name="Tran T.H."/>
            <person name="Roberts A.Q."/>
            <person name="Escapa I.F."/>
            <person name="Gao W."/>
            <person name="Conlan S."/>
            <person name="Kong H."/>
            <person name="Segre J.A."/>
            <person name="Kelly M.S."/>
            <person name="Lemon K.P."/>
        </authorList>
    </citation>
    <scope>NUCLEOTIDE SEQUENCE</scope>
    <source>
        <strain evidence="2">KPL2654</strain>
        <strain evidence="1 4">KPL2811</strain>
    </source>
</reference>
<dbReference type="Proteomes" id="UP001226160">
    <property type="component" value="Unassembled WGS sequence"/>
</dbReference>
<sequence>MIALTVIVPIALAVFAMGMEKLEANALASTTENPGGKAEA</sequence>
<dbReference type="Proteomes" id="UP001243856">
    <property type="component" value="Unassembled WGS sequence"/>
</dbReference>
<dbReference type="RefSeq" id="WP_018121094.1">
    <property type="nucleotide sequence ID" value="NZ_CABIYR010000006.1"/>
</dbReference>
<gene>
    <name evidence="1" type="ORF">QPX45_02685</name>
    <name evidence="2" type="ORF">QPX54_08420</name>
</gene>
<evidence type="ECO:0000313" key="4">
    <source>
        <dbReference type="Proteomes" id="UP001243856"/>
    </source>
</evidence>
<evidence type="ECO:0000313" key="3">
    <source>
        <dbReference type="Proteomes" id="UP001226160"/>
    </source>
</evidence>
<accession>A0AAP4BW76</accession>
<evidence type="ECO:0000313" key="1">
    <source>
        <dbReference type="EMBL" id="MDK4300164.1"/>
    </source>
</evidence>